<feature type="domain" description="4Fe-4S ferredoxin-type" evidence="8">
    <location>
        <begin position="325"/>
        <end position="354"/>
    </location>
</feature>
<comment type="cofactor">
    <cofactor evidence="2">
        <name>[4Fe-4S] cluster</name>
        <dbReference type="ChEBI" id="CHEBI:49883"/>
    </cofactor>
</comment>
<dbReference type="Proteomes" id="UP001652442">
    <property type="component" value="Unassembled WGS sequence"/>
</dbReference>
<keyword evidence="7" id="KW-0411">Iron-sulfur</keyword>
<dbReference type="PANTHER" id="PTHR11780:SF10">
    <property type="entry name" value="NADH DEHYDROGENASE [UBIQUINONE] FLAVOPROTEIN 1, MITOCHONDRIAL"/>
    <property type="match status" value="1"/>
</dbReference>
<keyword evidence="4" id="KW-0288">FMN</keyword>
<dbReference type="Pfam" id="PF10589">
    <property type="entry name" value="NADH_4Fe-4S"/>
    <property type="match status" value="1"/>
</dbReference>
<evidence type="ECO:0000256" key="3">
    <source>
        <dbReference type="ARBA" id="ARBA00022630"/>
    </source>
</evidence>
<evidence type="ECO:0000256" key="5">
    <source>
        <dbReference type="ARBA" id="ARBA00022723"/>
    </source>
</evidence>
<keyword evidence="10" id="KW-1185">Reference proteome</keyword>
<evidence type="ECO:0000313" key="9">
    <source>
        <dbReference type="EMBL" id="MCU6761794.1"/>
    </source>
</evidence>
<dbReference type="InterPro" id="IPR037207">
    <property type="entry name" value="Nuop51_4Fe4S-bd_sf"/>
</dbReference>
<dbReference type="InterPro" id="IPR017896">
    <property type="entry name" value="4Fe4S_Fe-S-bd"/>
</dbReference>
<dbReference type="PROSITE" id="PS00198">
    <property type="entry name" value="4FE4S_FER_1"/>
    <property type="match status" value="2"/>
</dbReference>
<keyword evidence="6" id="KW-0408">Iron</keyword>
<evidence type="ECO:0000256" key="4">
    <source>
        <dbReference type="ARBA" id="ARBA00022643"/>
    </source>
</evidence>
<keyword evidence="5" id="KW-0479">Metal-binding</keyword>
<dbReference type="InterPro" id="IPR050837">
    <property type="entry name" value="ComplexI_51kDa_subunit"/>
</dbReference>
<dbReference type="InterPro" id="IPR017900">
    <property type="entry name" value="4Fe4S_Fe_S_CS"/>
</dbReference>
<accession>A0ABT2THW3</accession>
<comment type="caution">
    <text evidence="9">The sequence shown here is derived from an EMBL/GenBank/DDBJ whole genome shotgun (WGS) entry which is preliminary data.</text>
</comment>
<gene>
    <name evidence="9" type="ORF">OCV88_05495</name>
</gene>
<proteinExistence type="predicted"/>
<comment type="cofactor">
    <cofactor evidence="1">
        <name>FMN</name>
        <dbReference type="ChEBI" id="CHEBI:58210"/>
    </cofactor>
</comment>
<name>A0ABT2THW3_9FIRM</name>
<dbReference type="PROSITE" id="PS51379">
    <property type="entry name" value="4FE4S_FER_2"/>
    <property type="match status" value="2"/>
</dbReference>
<reference evidence="9 10" key="1">
    <citation type="journal article" date="2021" name="ISME Commun">
        <title>Automated analysis of genomic sequences facilitates high-throughput and comprehensive description of bacteria.</title>
        <authorList>
            <person name="Hitch T.C.A."/>
        </authorList>
    </citation>
    <scope>NUCLEOTIDE SEQUENCE [LARGE SCALE GENOMIC DNA]</scope>
    <source>
        <strain evidence="9 10">Sanger_109</strain>
    </source>
</reference>
<evidence type="ECO:0000256" key="2">
    <source>
        <dbReference type="ARBA" id="ARBA00001966"/>
    </source>
</evidence>
<dbReference type="EMBL" id="JAOQJQ010000002">
    <property type="protein sequence ID" value="MCU6761794.1"/>
    <property type="molecule type" value="Genomic_DNA"/>
</dbReference>
<protein>
    <submittedName>
        <fullName evidence="9">Iron reductase subunit beta</fullName>
    </submittedName>
</protein>
<dbReference type="SUPFAM" id="SSF54862">
    <property type="entry name" value="4Fe-4S ferredoxins"/>
    <property type="match status" value="1"/>
</dbReference>
<dbReference type="InterPro" id="IPR019575">
    <property type="entry name" value="Nuop51_4Fe4S-bd"/>
</dbReference>
<evidence type="ECO:0000256" key="6">
    <source>
        <dbReference type="ARBA" id="ARBA00023004"/>
    </source>
</evidence>
<evidence type="ECO:0000313" key="10">
    <source>
        <dbReference type="Proteomes" id="UP001652442"/>
    </source>
</evidence>
<organism evidence="9 10">
    <name type="scientific">Brotonthovivens ammoniilytica</name>
    <dbReference type="NCBI Taxonomy" id="2981725"/>
    <lineage>
        <taxon>Bacteria</taxon>
        <taxon>Bacillati</taxon>
        <taxon>Bacillota</taxon>
        <taxon>Clostridia</taxon>
        <taxon>Lachnospirales</taxon>
        <taxon>Lachnospiraceae</taxon>
        <taxon>Brotonthovivens</taxon>
    </lineage>
</organism>
<evidence type="ECO:0000256" key="1">
    <source>
        <dbReference type="ARBA" id="ARBA00001917"/>
    </source>
</evidence>
<evidence type="ECO:0000259" key="8">
    <source>
        <dbReference type="PROSITE" id="PS51379"/>
    </source>
</evidence>
<feature type="domain" description="4Fe-4S ferredoxin-type" evidence="8">
    <location>
        <begin position="355"/>
        <end position="384"/>
    </location>
</feature>
<dbReference type="PANTHER" id="PTHR11780">
    <property type="entry name" value="NADH-UBIQUINONE OXIDOREDUCTASE FLAVOPROTEIN 1 NDUFV1"/>
    <property type="match status" value="1"/>
</dbReference>
<dbReference type="Gene3D" id="3.30.70.20">
    <property type="match status" value="1"/>
</dbReference>
<dbReference type="Pfam" id="PF13237">
    <property type="entry name" value="Fer4_10"/>
    <property type="match status" value="1"/>
</dbReference>
<sequence>MSALEHAKAAGVKAAIEKIASLGIREYGVFSEDLAGKWKRILGEGQHELKLAAALNNSDTRRVFLELLKLDADKVFEGMQAAGYVLGAGELVLYLPKEEEDLKKELESRAKTYGIRIENAFVNVREWQGHGLHHIATMAEVADAFLDSYQPGTYLAVCQGAETGELKRIPYGTKLNEIAELDKAKAVEIGTKLYTVSEAEECIIDETLNTGDGVVTVIPESSCLMQEAEKRLLISRKNGCGKCTFCREGLNQLYGHMTDITSGKGKKEGLDMMKEIGEAMRFSCGCSVGTVGADFTLGAMEGFMSEFDAHIKKRNCPAGVCTCFMTIYIDPNICEGCEECADVCPEECIEGKAGYIHMIDDFDCTKCGKCIEACEYDAVVQTTGRVPKLPSRLVKCGKFKKR</sequence>
<dbReference type="RefSeq" id="WP_158424576.1">
    <property type="nucleotide sequence ID" value="NZ_JAOQJQ010000002.1"/>
</dbReference>
<dbReference type="Gene3D" id="1.20.1440.230">
    <property type="entry name" value="NADH-ubiquinone oxidoreductase 51kDa subunit, iron-sulphur binding domain"/>
    <property type="match status" value="1"/>
</dbReference>
<dbReference type="SUPFAM" id="SSF140490">
    <property type="entry name" value="Nqo1C-terminal domain-like"/>
    <property type="match status" value="1"/>
</dbReference>
<keyword evidence="3" id="KW-0285">Flavoprotein</keyword>
<dbReference type="SMART" id="SM00928">
    <property type="entry name" value="NADH_4Fe-4S"/>
    <property type="match status" value="1"/>
</dbReference>
<evidence type="ECO:0000256" key="7">
    <source>
        <dbReference type="ARBA" id="ARBA00023014"/>
    </source>
</evidence>